<keyword evidence="1" id="KW-0812">Transmembrane</keyword>
<gene>
    <name evidence="2" type="ORF">SAMN05216490_4946</name>
</gene>
<feature type="transmembrane region" description="Helical" evidence="1">
    <location>
        <begin position="109"/>
        <end position="129"/>
    </location>
</feature>
<evidence type="ECO:0000313" key="2">
    <source>
        <dbReference type="EMBL" id="SDT68784.1"/>
    </source>
</evidence>
<proteinExistence type="predicted"/>
<keyword evidence="1" id="KW-0472">Membrane</keyword>
<keyword evidence="3" id="KW-1185">Reference proteome</keyword>
<dbReference type="Proteomes" id="UP000199679">
    <property type="component" value="Chromosome I"/>
</dbReference>
<dbReference type="RefSeq" id="WP_091379682.1">
    <property type="nucleotide sequence ID" value="NZ_LT629740.1"/>
</dbReference>
<protein>
    <recommendedName>
        <fullName evidence="4">PKD domain-containing protein</fullName>
    </recommendedName>
</protein>
<sequence>MKEDATRRLLLLIEEQLGWGDAANWPSKDFEKLNILIQEKTRISLSASTLRRVWGKVDYNNQPSVTTLDTLAQFAGYENWRSFSSSRQEATNVKPAGAHQTKKLAFRPLYLIGVFAFTIIVIVVSIALVKPSRTVDIKNYSFSYRPVTHDLPNSVIFKYDAHTAPTDSVFIQQSWDNTRRTRVAKNAHQFNSIYYKPGFYHAKLVVGNQIVKESPLLIPTNGWLGMIDQQPVPVYLEQHEFMSKSGMSITTSTILDHKVLLEPQPPVVAFYNTGNFKPVSILNFAYTVDVRDSYKTGASRCQQLNVVLFTDGIPISIPLSEPGCIASLSLLDGVKEIDGSSSDLSGFGTDLSKWVNLSCVSYDGQISIFVNNKLAYKYKVVDRKISILGVEFLFHGTGDVRHLELSSNNKVIFQGF</sequence>
<reference evidence="2 3" key="1">
    <citation type="submission" date="2016-10" db="EMBL/GenBank/DDBJ databases">
        <authorList>
            <person name="de Groot N.N."/>
        </authorList>
    </citation>
    <scope>NUCLEOTIDE SEQUENCE [LARGE SCALE GENOMIC DNA]</scope>
    <source>
        <strain evidence="2 3">MP1X4</strain>
    </source>
</reference>
<evidence type="ECO:0000313" key="3">
    <source>
        <dbReference type="Proteomes" id="UP000199679"/>
    </source>
</evidence>
<organism evidence="2 3">
    <name type="scientific">Mucilaginibacter mallensis</name>
    <dbReference type="NCBI Taxonomy" id="652787"/>
    <lineage>
        <taxon>Bacteria</taxon>
        <taxon>Pseudomonadati</taxon>
        <taxon>Bacteroidota</taxon>
        <taxon>Sphingobacteriia</taxon>
        <taxon>Sphingobacteriales</taxon>
        <taxon>Sphingobacteriaceae</taxon>
        <taxon>Mucilaginibacter</taxon>
    </lineage>
</organism>
<dbReference type="EMBL" id="LT629740">
    <property type="protein sequence ID" value="SDT68784.1"/>
    <property type="molecule type" value="Genomic_DNA"/>
</dbReference>
<evidence type="ECO:0008006" key="4">
    <source>
        <dbReference type="Google" id="ProtNLM"/>
    </source>
</evidence>
<evidence type="ECO:0000256" key="1">
    <source>
        <dbReference type="SAM" id="Phobius"/>
    </source>
</evidence>
<dbReference type="STRING" id="652787.SAMN05216490_4946"/>
<accession>A0A1H2CEM6</accession>
<keyword evidence="1" id="KW-1133">Transmembrane helix</keyword>
<dbReference type="AlphaFoldDB" id="A0A1H2CEM6"/>
<dbReference type="OrthoDB" id="639802at2"/>
<name>A0A1H2CEM6_MUCMA</name>